<feature type="domain" description="DUF1214" evidence="2">
    <location>
        <begin position="399"/>
        <end position="504"/>
    </location>
</feature>
<dbReference type="InterPro" id="IPR037050">
    <property type="entry name" value="DUF1254_sf"/>
</dbReference>
<reference evidence="4 5" key="1">
    <citation type="submission" date="2024-03" db="EMBL/GenBank/DDBJ databases">
        <title>Novel species of the genus Variovorax.</title>
        <authorList>
            <person name="Liu Q."/>
            <person name="Xin Y.-H."/>
        </authorList>
    </citation>
    <scope>NUCLEOTIDE SEQUENCE [LARGE SCALE GENOMIC DNA]</scope>
    <source>
        <strain evidence="4 5">KACC 18901</strain>
    </source>
</reference>
<feature type="domain" description="DUF1254" evidence="3">
    <location>
        <begin position="96"/>
        <end position="233"/>
    </location>
</feature>
<dbReference type="PANTHER" id="PTHR36509">
    <property type="entry name" value="BLL3101 PROTEIN"/>
    <property type="match status" value="1"/>
</dbReference>
<dbReference type="Gene3D" id="1.10.3360.10">
    <property type="entry name" value="VPA0735-like domain"/>
    <property type="match status" value="1"/>
</dbReference>
<dbReference type="RefSeq" id="WP_340335132.1">
    <property type="nucleotide sequence ID" value="NZ_JBBKZS010000003.1"/>
</dbReference>
<dbReference type="Gene3D" id="2.60.120.600">
    <property type="entry name" value="Domain of unknown function DUF1214, C-terminal domain"/>
    <property type="match status" value="1"/>
</dbReference>
<evidence type="ECO:0000313" key="5">
    <source>
        <dbReference type="Proteomes" id="UP001367030"/>
    </source>
</evidence>
<evidence type="ECO:0000259" key="2">
    <source>
        <dbReference type="Pfam" id="PF06742"/>
    </source>
</evidence>
<dbReference type="InterPro" id="IPR010679">
    <property type="entry name" value="DUF1254"/>
</dbReference>
<proteinExistence type="predicted"/>
<accession>A0ABU8X5G8</accession>
<evidence type="ECO:0000259" key="3">
    <source>
        <dbReference type="Pfam" id="PF06863"/>
    </source>
</evidence>
<dbReference type="Proteomes" id="UP001367030">
    <property type="component" value="Unassembled WGS sequence"/>
</dbReference>
<feature type="signal peptide" evidence="1">
    <location>
        <begin position="1"/>
        <end position="28"/>
    </location>
</feature>
<name>A0ABU8X5G8_9BURK</name>
<dbReference type="Pfam" id="PF06863">
    <property type="entry name" value="DUF1254"/>
    <property type="match status" value="1"/>
</dbReference>
<dbReference type="PANTHER" id="PTHR36509:SF3">
    <property type="entry name" value="SIGNAL PEPTIDE PROTEIN"/>
    <property type="match status" value="1"/>
</dbReference>
<dbReference type="InterPro" id="IPR010621">
    <property type="entry name" value="DUF1214"/>
</dbReference>
<keyword evidence="1" id="KW-0732">Signal</keyword>
<dbReference type="EMBL" id="JBBKZS010000003">
    <property type="protein sequence ID" value="MEJ8855060.1"/>
    <property type="molecule type" value="Genomic_DNA"/>
</dbReference>
<evidence type="ECO:0000256" key="1">
    <source>
        <dbReference type="SAM" id="SignalP"/>
    </source>
</evidence>
<sequence>MTFGNVTQVARAVSVCAALAGFGSASFAQDPPIPDRFKQLANSEFKNDYPVPATTNSLLDELYFQRAVMVYHWALPAVNMYAMKEGADKAYGQGYNVMSIWKKRLDAKTLITTPNSDVIYGVGFLDVAKDGPMVIDAPPNLQAILDDYWQRPIEGPTVDGRKYLGDVGQPGPDKGKGGKYLVLPPGYKGQVPKGYYVYHSRTNGVFVFLRGFFDRPDNLGPAVKNMEGIKIYPLGKSASAKPMQFPDVSGIAVNMVPPPDGSYFDMLNRFIQSEVTDYPSSEYMRGVAASIGIVKGQDFAPTPRQKEMLDLAARTAWKMAKVVATEQFPKMPGAKWYNNRQWWGHIRDGGKNFGKPIDDFNYMVPGADYIDIDPQLHMFINYYAMSPGMGTSVPGVGSKYLVGAKDADGDYLVGDGNYTLTLPPNIPAKNFWSVTLYDPVTAAGLDNGQPFPSLNSRDNPVKNADGSTTLYFGPAAPAGKEKNWMKTVPGKGWFTLLRLYGPEKPFFDQAWVPGDFQKVR</sequence>
<evidence type="ECO:0000313" key="4">
    <source>
        <dbReference type="EMBL" id="MEJ8855060.1"/>
    </source>
</evidence>
<comment type="caution">
    <text evidence="4">The sequence shown here is derived from an EMBL/GenBank/DDBJ whole genome shotgun (WGS) entry which is preliminary data.</text>
</comment>
<organism evidence="4 5">
    <name type="scientific">Variovorax robiniae</name>
    <dbReference type="NCBI Taxonomy" id="1836199"/>
    <lineage>
        <taxon>Bacteria</taxon>
        <taxon>Pseudomonadati</taxon>
        <taxon>Pseudomonadota</taxon>
        <taxon>Betaproteobacteria</taxon>
        <taxon>Burkholderiales</taxon>
        <taxon>Comamonadaceae</taxon>
        <taxon>Variovorax</taxon>
    </lineage>
</organism>
<dbReference type="InterPro" id="IPR037049">
    <property type="entry name" value="DUF1214_C_sf"/>
</dbReference>
<gene>
    <name evidence="4" type="ORF">WKW79_10805</name>
</gene>
<dbReference type="SUPFAM" id="SSF160935">
    <property type="entry name" value="VPA0735-like"/>
    <property type="match status" value="1"/>
</dbReference>
<feature type="chain" id="PRO_5046788010" evidence="1">
    <location>
        <begin position="29"/>
        <end position="520"/>
    </location>
</feature>
<protein>
    <submittedName>
        <fullName evidence="4">DUF1254 domain-containing protein</fullName>
    </submittedName>
</protein>
<keyword evidence="5" id="KW-1185">Reference proteome</keyword>
<dbReference type="Gene3D" id="2.60.40.1610">
    <property type="entry name" value="Domain of unknown function DUF1254"/>
    <property type="match status" value="1"/>
</dbReference>
<dbReference type="Pfam" id="PF06742">
    <property type="entry name" value="DUF1214"/>
    <property type="match status" value="1"/>
</dbReference>